<dbReference type="GO" id="GO:0043953">
    <property type="term" value="P:protein transport by the Tat complex"/>
    <property type="evidence" value="ECO:0007669"/>
    <property type="project" value="InterPro"/>
</dbReference>
<evidence type="ECO:0000256" key="4">
    <source>
        <dbReference type="ARBA" id="ARBA00022692"/>
    </source>
</evidence>
<protein>
    <submittedName>
        <fullName evidence="10">Sec-independent protein translocase protein tatB homolog</fullName>
    </submittedName>
</protein>
<keyword evidence="4" id="KW-0812">Transmembrane</keyword>
<dbReference type="InterPro" id="IPR018448">
    <property type="entry name" value="TatB"/>
</dbReference>
<dbReference type="Pfam" id="PF02416">
    <property type="entry name" value="TatA_B_E"/>
    <property type="match status" value="1"/>
</dbReference>
<keyword evidence="8" id="KW-0472">Membrane</keyword>
<dbReference type="EMBL" id="FR695868">
    <property type="protein sequence ID" value="CBX28189.1"/>
    <property type="molecule type" value="Genomic_DNA"/>
</dbReference>
<keyword evidence="7" id="KW-0811">Translocation</keyword>
<reference evidence="10" key="1">
    <citation type="journal article" date="2011" name="Environ. Microbiol.">
        <title>Genomic insights into the metabolic potential of the polycyclic aromatic hydrocarbon degrading sulfate-reducing Deltaproteobacterium N47.</title>
        <authorList>
            <person name="Bergmann F."/>
            <person name="Selesi D."/>
            <person name="Weinmaier T."/>
            <person name="Tischler P."/>
            <person name="Rattei T."/>
            <person name="Meckenstock R.U."/>
        </authorList>
    </citation>
    <scope>NUCLEOTIDE SEQUENCE</scope>
</reference>
<evidence type="ECO:0000256" key="1">
    <source>
        <dbReference type="ARBA" id="ARBA00004167"/>
    </source>
</evidence>
<name>E1YC95_9BACT</name>
<dbReference type="InterPro" id="IPR003369">
    <property type="entry name" value="TatA/B/E"/>
</dbReference>
<evidence type="ECO:0000256" key="3">
    <source>
        <dbReference type="ARBA" id="ARBA00022475"/>
    </source>
</evidence>
<dbReference type="GO" id="GO:0008320">
    <property type="term" value="F:protein transmembrane transporter activity"/>
    <property type="evidence" value="ECO:0007669"/>
    <property type="project" value="InterPro"/>
</dbReference>
<organism evidence="10">
    <name type="scientific">uncultured Desulfobacterium sp</name>
    <dbReference type="NCBI Taxonomy" id="201089"/>
    <lineage>
        <taxon>Bacteria</taxon>
        <taxon>Pseudomonadati</taxon>
        <taxon>Thermodesulfobacteriota</taxon>
        <taxon>Desulfobacteria</taxon>
        <taxon>Desulfobacterales</taxon>
        <taxon>Desulfobacteriaceae</taxon>
        <taxon>Desulfobacterium</taxon>
        <taxon>environmental samples</taxon>
    </lineage>
</organism>
<keyword evidence="5" id="KW-0653">Protein transport</keyword>
<feature type="compositionally biased region" description="Basic and acidic residues" evidence="9">
    <location>
        <begin position="103"/>
        <end position="119"/>
    </location>
</feature>
<keyword evidence="6" id="KW-1133">Transmembrane helix</keyword>
<comment type="subcellular location">
    <subcellularLocation>
        <location evidence="1">Membrane</location>
        <topology evidence="1">Single-pass membrane protein</topology>
    </subcellularLocation>
</comment>
<dbReference type="GO" id="GO:0016020">
    <property type="term" value="C:membrane"/>
    <property type="evidence" value="ECO:0007669"/>
    <property type="project" value="UniProtKB-SubCell"/>
</dbReference>
<proteinExistence type="predicted"/>
<dbReference type="Gene3D" id="1.20.5.3310">
    <property type="match status" value="1"/>
</dbReference>
<dbReference type="PANTHER" id="PTHR33162">
    <property type="entry name" value="SEC-INDEPENDENT PROTEIN TRANSLOCASE PROTEIN TATA, CHLOROPLASTIC"/>
    <property type="match status" value="1"/>
</dbReference>
<evidence type="ECO:0000256" key="6">
    <source>
        <dbReference type="ARBA" id="ARBA00022989"/>
    </source>
</evidence>
<sequence length="119" mass="13550">MFDIGMPEFLLIAAIALIVVGPDKLPDIAKTLGRMFGELKKTTNEFKQTMEAEIKFDELNHIDDKKIIDKAEIISEQDKIEIGSRPDEDKNERGEEAGCENKNCLEKEPEKGITEDERR</sequence>
<dbReference type="PANTHER" id="PTHR33162:SF1">
    <property type="entry name" value="SEC-INDEPENDENT PROTEIN TRANSLOCASE PROTEIN TATA, CHLOROPLASTIC"/>
    <property type="match status" value="1"/>
</dbReference>
<dbReference type="NCBIfam" id="TIGR01410">
    <property type="entry name" value="tatB"/>
    <property type="match status" value="1"/>
</dbReference>
<evidence type="ECO:0000256" key="7">
    <source>
        <dbReference type="ARBA" id="ARBA00023010"/>
    </source>
</evidence>
<evidence type="ECO:0000256" key="2">
    <source>
        <dbReference type="ARBA" id="ARBA00022448"/>
    </source>
</evidence>
<evidence type="ECO:0000256" key="8">
    <source>
        <dbReference type="ARBA" id="ARBA00023136"/>
    </source>
</evidence>
<feature type="region of interest" description="Disordered" evidence="9">
    <location>
        <begin position="78"/>
        <end position="119"/>
    </location>
</feature>
<feature type="compositionally biased region" description="Basic and acidic residues" evidence="9">
    <location>
        <begin position="78"/>
        <end position="96"/>
    </location>
</feature>
<keyword evidence="2" id="KW-0813">Transport</keyword>
<evidence type="ECO:0000313" key="10">
    <source>
        <dbReference type="EMBL" id="CBX28189.1"/>
    </source>
</evidence>
<gene>
    <name evidence="10" type="ORF">N47_G35130</name>
</gene>
<accession>E1YC95</accession>
<dbReference type="AlphaFoldDB" id="E1YC95"/>
<dbReference type="PRINTS" id="PR01506">
    <property type="entry name" value="TATBPROTEIN"/>
</dbReference>
<keyword evidence="3" id="KW-1003">Cell membrane</keyword>
<evidence type="ECO:0000256" key="9">
    <source>
        <dbReference type="SAM" id="MobiDB-lite"/>
    </source>
</evidence>
<evidence type="ECO:0000256" key="5">
    <source>
        <dbReference type="ARBA" id="ARBA00022927"/>
    </source>
</evidence>